<dbReference type="Gene3D" id="2.60.40.1180">
    <property type="entry name" value="Golgi alpha-mannosidase II"/>
    <property type="match status" value="1"/>
</dbReference>
<accession>A0A8T8WI96</accession>
<dbReference type="KEGG" id="hmp:K6T50_18505"/>
<evidence type="ECO:0000313" key="2">
    <source>
        <dbReference type="EMBL" id="QZP39558.1"/>
    </source>
</evidence>
<dbReference type="SUPFAM" id="SSF51011">
    <property type="entry name" value="Glycosyl hydrolase domain"/>
    <property type="match status" value="1"/>
</dbReference>
<evidence type="ECO:0000313" key="3">
    <source>
        <dbReference type="Proteomes" id="UP000826254"/>
    </source>
</evidence>
<dbReference type="Proteomes" id="UP000826254">
    <property type="component" value="Plasmid unnamed2"/>
</dbReference>
<proteinExistence type="predicted"/>
<dbReference type="EMBL" id="CP081960">
    <property type="protein sequence ID" value="QZP39558.1"/>
    <property type="molecule type" value="Genomic_DNA"/>
</dbReference>
<name>A0A8T8WI96_9EURY</name>
<geneLocation type="plasmid" evidence="2 3">
    <name>unnamed2</name>
</geneLocation>
<evidence type="ECO:0000259" key="1">
    <source>
        <dbReference type="Pfam" id="PF16657"/>
    </source>
</evidence>
<keyword evidence="3" id="KW-1185">Reference proteome</keyword>
<dbReference type="RefSeq" id="WP_222609307.1">
    <property type="nucleotide sequence ID" value="NZ_CP081960.1"/>
</dbReference>
<feature type="domain" description="Maltogenic amylase-like C-terminal" evidence="1">
    <location>
        <begin position="20"/>
        <end position="76"/>
    </location>
</feature>
<dbReference type="GeneID" id="67180177"/>
<dbReference type="InterPro" id="IPR013780">
    <property type="entry name" value="Glyco_hydro_b"/>
</dbReference>
<dbReference type="InterPro" id="IPR032091">
    <property type="entry name" value="Malt_amylase-like_C"/>
</dbReference>
<gene>
    <name evidence="2" type="ORF">K6T50_18505</name>
</gene>
<sequence length="86" mass="9370">MRGEFDALGYRADFEEVQVESTSENVVAYARESDGERVVVVLNFGHEPEEVGLPGERTEASDRLRGERVASEGGVYVENAVILPAG</sequence>
<keyword evidence="2" id="KW-0614">Plasmid</keyword>
<reference evidence="2 3" key="1">
    <citation type="journal article" date="2021" name="Int. J. Syst. Evol. Microbiol.">
        <title>Halobaculum halophilum sp. nov. and Halobaculum salinum sp. nov., isolated from salt lake and saline soil.</title>
        <authorList>
            <person name="Cui H.L."/>
            <person name="Shi X.W."/>
            <person name="Yin X.M."/>
            <person name="Yang X.Y."/>
            <person name="Hou J."/>
            <person name="Zhu L."/>
        </authorList>
    </citation>
    <scope>NUCLEOTIDE SEQUENCE [LARGE SCALE GENOMIC DNA]</scope>
    <source>
        <strain evidence="2 3">NBRC 109044</strain>
    </source>
</reference>
<organism evidence="2 3">
    <name type="scientific">Halobaculum magnesiiphilum</name>
    <dbReference type="NCBI Taxonomy" id="1017351"/>
    <lineage>
        <taxon>Archaea</taxon>
        <taxon>Methanobacteriati</taxon>
        <taxon>Methanobacteriota</taxon>
        <taxon>Stenosarchaea group</taxon>
        <taxon>Halobacteria</taxon>
        <taxon>Halobacteriales</taxon>
        <taxon>Haloferacaceae</taxon>
        <taxon>Halobaculum</taxon>
    </lineage>
</organism>
<dbReference type="Pfam" id="PF16657">
    <property type="entry name" value="Malt_amylase_C"/>
    <property type="match status" value="1"/>
</dbReference>
<dbReference type="AlphaFoldDB" id="A0A8T8WI96"/>
<protein>
    <submittedName>
        <fullName evidence="2">Alpha-glucosidase C-terminal domain-containing protein</fullName>
    </submittedName>
</protein>